<reference evidence="1 2" key="1">
    <citation type="submission" date="2019-10" db="EMBL/GenBank/DDBJ databases">
        <title>Extracellular Electron Transfer in a Candidatus Methanoperedens spp. Enrichment Culture.</title>
        <authorList>
            <person name="Berger S."/>
            <person name="Rangel Shaw D."/>
            <person name="Berben T."/>
            <person name="In 'T Zandt M."/>
            <person name="Frank J."/>
            <person name="Reimann J."/>
            <person name="Jetten M.S.M."/>
            <person name="Welte C.U."/>
        </authorList>
    </citation>
    <scope>NUCLEOTIDE SEQUENCE [LARGE SCALE GENOMIC DNA]</scope>
    <source>
        <strain evidence="1">SB12</strain>
    </source>
</reference>
<dbReference type="AlphaFoldDB" id="A0A833H590"/>
<evidence type="ECO:0000313" key="2">
    <source>
        <dbReference type="Proteomes" id="UP000460298"/>
    </source>
</evidence>
<sequence length="277" mass="32447">MPAYCLDNFKHPYIRFEDRFAWPSVHLIDTSAEEILRVRALLGERWPGFGDHFALWQNDIFSGNQKYLSFVCQTDALKQAEMMLELRVLVGYAGGAEMTEIIRPAEQNRSPEFYTDRIYYKAGLLPIEEFVVEQGVVKHLDILTFSEILEASRYSLTREQKEIWTTALFDAIDYSYIQERLLGILSGLEPWKPGMLFPPVLIERMTFCLNVLTLEQAEQMASAFRDLVKHIQDEDLQHLNSRDEWKRYNSAWNMERAMSRSGNPHWIFTGYPRKQGF</sequence>
<dbReference type="EMBL" id="WBUI01000001">
    <property type="protein sequence ID" value="KAB2935424.1"/>
    <property type="molecule type" value="Genomic_DNA"/>
</dbReference>
<name>A0A833H590_9LEPT</name>
<protein>
    <submittedName>
        <fullName evidence="1">Uncharacterized protein</fullName>
    </submittedName>
</protein>
<proteinExistence type="predicted"/>
<evidence type="ECO:0000313" key="1">
    <source>
        <dbReference type="EMBL" id="KAB2935424.1"/>
    </source>
</evidence>
<dbReference type="Proteomes" id="UP000460298">
    <property type="component" value="Unassembled WGS sequence"/>
</dbReference>
<organism evidence="1 2">
    <name type="scientific">Leptonema illini</name>
    <dbReference type="NCBI Taxonomy" id="183"/>
    <lineage>
        <taxon>Bacteria</taxon>
        <taxon>Pseudomonadati</taxon>
        <taxon>Spirochaetota</taxon>
        <taxon>Spirochaetia</taxon>
        <taxon>Leptospirales</taxon>
        <taxon>Leptospiraceae</taxon>
        <taxon>Leptonema</taxon>
    </lineage>
</organism>
<gene>
    <name evidence="1" type="ORF">F9K24_01465</name>
</gene>
<comment type="caution">
    <text evidence="1">The sequence shown here is derived from an EMBL/GenBank/DDBJ whole genome shotgun (WGS) entry which is preliminary data.</text>
</comment>
<accession>A0A833H590</accession>